<accession>A0A0K2ZUV7</accession>
<dbReference type="InterPro" id="IPR021136">
    <property type="entry name" value="Flagellar_hook_control-like_C"/>
</dbReference>
<feature type="domain" description="Flagellar hook-length control protein-like C-terminal" evidence="2">
    <location>
        <begin position="320"/>
        <end position="400"/>
    </location>
</feature>
<feature type="compositionally biased region" description="Basic and acidic residues" evidence="1">
    <location>
        <begin position="63"/>
        <end position="75"/>
    </location>
</feature>
<keyword evidence="3" id="KW-0966">Cell projection</keyword>
<feature type="compositionally biased region" description="Low complexity" evidence="1">
    <location>
        <begin position="390"/>
        <end position="404"/>
    </location>
</feature>
<keyword evidence="3" id="KW-0969">Cilium</keyword>
<feature type="region of interest" description="Disordered" evidence="1">
    <location>
        <begin position="390"/>
        <end position="418"/>
    </location>
</feature>
<dbReference type="InterPro" id="IPR052563">
    <property type="entry name" value="FliK"/>
</dbReference>
<proteinExistence type="predicted"/>
<evidence type="ECO:0000313" key="3">
    <source>
        <dbReference type="EMBL" id="CTP88812.1"/>
    </source>
</evidence>
<evidence type="ECO:0000313" key="4">
    <source>
        <dbReference type="Proteomes" id="UP000045978"/>
    </source>
</evidence>
<evidence type="ECO:0000259" key="2">
    <source>
        <dbReference type="Pfam" id="PF02120"/>
    </source>
</evidence>
<dbReference type="Pfam" id="PF02120">
    <property type="entry name" value="Flg_hook"/>
    <property type="match status" value="1"/>
</dbReference>
<keyword evidence="3" id="KW-0282">Flagellum</keyword>
<dbReference type="Gene3D" id="3.30.750.140">
    <property type="match status" value="1"/>
</dbReference>
<gene>
    <name evidence="3" type="ORF">XTPLMG730_2260</name>
</gene>
<feature type="region of interest" description="Disordered" evidence="1">
    <location>
        <begin position="289"/>
        <end position="312"/>
    </location>
</feature>
<dbReference type="PANTHER" id="PTHR37533">
    <property type="entry name" value="FLAGELLAR HOOK-LENGTH CONTROL PROTEIN"/>
    <property type="match status" value="1"/>
</dbReference>
<dbReference type="EMBL" id="CXOJ01000050">
    <property type="protein sequence ID" value="CTP88812.1"/>
    <property type="molecule type" value="Genomic_DNA"/>
</dbReference>
<feature type="region of interest" description="Disordered" evidence="1">
    <location>
        <begin position="1"/>
        <end position="133"/>
    </location>
</feature>
<dbReference type="RefSeq" id="WP_053838384.1">
    <property type="nucleotide sequence ID" value="NZ_CP076251.1"/>
</dbReference>
<dbReference type="InterPro" id="IPR038610">
    <property type="entry name" value="FliK-like_C_sf"/>
</dbReference>
<feature type="compositionally biased region" description="Gly residues" evidence="1">
    <location>
        <begin position="405"/>
        <end position="418"/>
    </location>
</feature>
<dbReference type="PANTHER" id="PTHR37533:SF2">
    <property type="entry name" value="FLAGELLAR HOOK-LENGTH CONTROL PROTEIN"/>
    <property type="match status" value="1"/>
</dbReference>
<dbReference type="CDD" id="cd17470">
    <property type="entry name" value="T3SS_Flik_C"/>
    <property type="match status" value="1"/>
</dbReference>
<protein>
    <submittedName>
        <fullName evidence="3">Flagellar hook length control protein</fullName>
    </submittedName>
</protein>
<name>A0A0K2ZUV7_9XANT</name>
<reference evidence="3 4" key="1">
    <citation type="submission" date="2015-07" db="EMBL/GenBank/DDBJ databases">
        <authorList>
            <person name="Noorani M."/>
        </authorList>
    </citation>
    <scope>NUCLEOTIDE SEQUENCE [LARGE SCALE GENOMIC DNA]</scope>
    <source>
        <strain evidence="3">LMG730</strain>
    </source>
</reference>
<evidence type="ECO:0000256" key="1">
    <source>
        <dbReference type="SAM" id="MobiDB-lite"/>
    </source>
</evidence>
<sequence length="443" mass="42665">MSNPLSALGGNARASASASSADQQGQGRSGGQDFDKLLGNDGARAAPKPAPRPNANKAQQAATDKKDAAAKRPQSEEDTATEPSRSAQAGAQAARDSQKNGDEAKAPAKAPSKGSKADAKQGEDAEEDAGWPPAGLAGIGMSLLPTLAAALPAASAGPLGAAGLAIGVAGAAAQGVAALLGGDTLAAAAGADTAAGAAATAAAPATGAPATAAASTGASAAGGFGGMLAQVAGAAAQAAGGGDAAAPVAALAALASATDKSTDSGSNVASTGTDPINLLATAGIHAPARSADPAAPFTGSPTPTPNLHGDHFDDELGAHMSWLADQKIGHAHIKLSPADLGPVEVRLHLSGDQVNASFSSAQPEVRQALENSLPRLREMLGQHGFQLGQADVGQQQQQASQNARQGGGSNGGNAGGGAGDELLGSVGIPSVVLRQRGLLDAYA</sequence>
<feature type="compositionally biased region" description="Basic and acidic residues" evidence="1">
    <location>
        <begin position="96"/>
        <end position="106"/>
    </location>
</feature>
<feature type="compositionally biased region" description="Low complexity" evidence="1">
    <location>
        <begin position="84"/>
        <end position="95"/>
    </location>
</feature>
<dbReference type="AlphaFoldDB" id="A0A0K2ZUV7"/>
<dbReference type="Proteomes" id="UP000045978">
    <property type="component" value="Unassembled WGS sequence"/>
</dbReference>
<feature type="compositionally biased region" description="Low complexity" evidence="1">
    <location>
        <begin position="43"/>
        <end position="62"/>
    </location>
</feature>
<organism evidence="3 4">
    <name type="scientific">Xanthomonas graminis pv. phlei</name>
    <dbReference type="NCBI Taxonomy" id="487906"/>
    <lineage>
        <taxon>Bacteria</taxon>
        <taxon>Pseudomonadati</taxon>
        <taxon>Pseudomonadota</taxon>
        <taxon>Gammaproteobacteria</taxon>
        <taxon>Lysobacterales</taxon>
        <taxon>Lysobacteraceae</taxon>
        <taxon>Xanthomonas</taxon>
        <taxon>Xanthomonas translucens group</taxon>
        <taxon>Xanthomonas graminis</taxon>
    </lineage>
</organism>
<feature type="compositionally biased region" description="Low complexity" evidence="1">
    <location>
        <begin position="1"/>
        <end position="26"/>
    </location>
</feature>